<evidence type="ECO:0000256" key="8">
    <source>
        <dbReference type="ARBA" id="ARBA00023163"/>
    </source>
</evidence>
<proteinExistence type="predicted"/>
<keyword evidence="8" id="KW-0804">Transcription</keyword>
<feature type="domain" description="C2H2-type" evidence="12">
    <location>
        <begin position="1338"/>
        <end position="1362"/>
    </location>
</feature>
<feature type="compositionally biased region" description="Basic and acidic residues" evidence="11">
    <location>
        <begin position="447"/>
        <end position="470"/>
    </location>
</feature>
<dbReference type="Ensembl" id="ENSATET00000076127.1">
    <property type="protein sequence ID" value="ENSATEP00000077512.1"/>
    <property type="gene ID" value="ENSATEG00000033304.1"/>
</dbReference>
<evidence type="ECO:0000256" key="3">
    <source>
        <dbReference type="ARBA" id="ARBA00022737"/>
    </source>
</evidence>
<evidence type="ECO:0000256" key="4">
    <source>
        <dbReference type="ARBA" id="ARBA00022771"/>
    </source>
</evidence>
<feature type="compositionally biased region" description="Basic and acidic residues" evidence="11">
    <location>
        <begin position="760"/>
        <end position="773"/>
    </location>
</feature>
<comment type="subcellular location">
    <subcellularLocation>
        <location evidence="1">Nucleus</location>
    </subcellularLocation>
</comment>
<feature type="domain" description="C2H2-type" evidence="12">
    <location>
        <begin position="1217"/>
        <end position="1244"/>
    </location>
</feature>
<dbReference type="Gene3D" id="3.30.160.60">
    <property type="entry name" value="Classic Zinc Finger"/>
    <property type="match status" value="5"/>
</dbReference>
<feature type="compositionally biased region" description="Basic and acidic residues" evidence="11">
    <location>
        <begin position="293"/>
        <end position="318"/>
    </location>
</feature>
<dbReference type="PROSITE" id="PS00028">
    <property type="entry name" value="ZINC_FINGER_C2H2_1"/>
    <property type="match status" value="4"/>
</dbReference>
<evidence type="ECO:0000256" key="11">
    <source>
        <dbReference type="SAM" id="MobiDB-lite"/>
    </source>
</evidence>
<reference evidence="13" key="3">
    <citation type="submission" date="2025-09" db="UniProtKB">
        <authorList>
            <consortium name="Ensembl"/>
        </authorList>
    </citation>
    <scope>IDENTIFICATION</scope>
</reference>
<feature type="domain" description="C2H2-type" evidence="12">
    <location>
        <begin position="1245"/>
        <end position="1272"/>
    </location>
</feature>
<dbReference type="PANTHER" id="PTHR24379:SF121">
    <property type="entry name" value="C2H2-TYPE DOMAIN-CONTAINING PROTEIN"/>
    <property type="match status" value="1"/>
</dbReference>
<keyword evidence="4 10" id="KW-0863">Zinc-finger</keyword>
<dbReference type="Pfam" id="PF00096">
    <property type="entry name" value="zf-C2H2"/>
    <property type="match status" value="3"/>
</dbReference>
<dbReference type="FunFam" id="3.30.160.60:FF:000646">
    <property type="entry name" value="Myeloid zinc finger 1"/>
    <property type="match status" value="1"/>
</dbReference>
<sequence>MELETVVSLSRTELLREVIIEKLTVAAQQIFAVVERTVAAYEEEASGFRKEIERHRRQLEVVLQPEIKVEITDDQLFPVCELGQAEAPEGGRERDGAEEQHKYEPSVGFICYAEEQMTEDEGDEEVEESSEQPALIPTQDQEHHTELLYETASKFGSTLPAHSQNLSTPSVQAGGSAGRLRIIEPQNHVDLKIRILEDYQIQVLSTSVFKKYPAHQLQCPCGLQEADFLNLLRSTFPQLAADQPFDTFITDKSKKLQPLKVKTLTPEEITGFIRSSGAGHSSLYIRLKELEEPRATDEELDPSQRKEAAADPPDETRPHTGVQPLKKKRRFRRQKETQTQIKLKIRVLEDSQIKKLTSNEFKKYPGHWLQCPRGLQEADFLHLLRSTFPQLASDQPFDIFVTDKSRILQPLKVNTLTPEEIYAGIRSSGSGQSSLYIRLKELEEPRATDDVLDPSQRKEAAADPPDETRPHTGFLSLRVLPLTKKRLSCQNQTRTHVNLKIRFLEDCRIERLAFSAFKNYPGHWLQCPRGLQEADFLHLLRSTFPQLAADRRFDILVTDKSRILQPLKLNTLTPEEIYAGIRSSGAGHSSLYIRLKELEEPRATDDVLDPSQRKEAAADPPDETRPHTGYLSPRVLLLKKKRLSCQNQTRTHVNLKIRFLEDCRIKKLAFSAFKTYPCHWLKCPRGLQEADFLYLLRSTFPQLASDQPFDIFVTDKSRILQPLKVNTLTPEEIYAGIRSSGAGNSSLYIRLKELEELRATDEEFDPAQRKETSSDSPDETTPDMGLSSPRVYQTEPQTHIEIRVLEDSQIDALDLSVFQKYSAKELRFPCGLQEADFLNQLRSTFPQLAADKCFDVFTTDQSRKLQPLKVNALTPEELYRTIRTTGNSDLYIRLKKKDADDKDSQSTADQTTHGSRVQSDKRKPGRPPRFESQGYIDINIRLLDNLPTGALAGRGLRKYPVQQLQCPCGLKEAGFMDLLRSTFPQLAADFEILVLNKARKLIPLEVNEVTPEEIYRIMRTHGLSAVYVKLKDQEEAQASAEDPAKYSPSTSDEARLHSSISVQKEVDSTDDVSINSQLDTETEEAKGNDEESASLWSMFLSKSETDEAEENDGDHDWKPDKSDSYLRNGESEETTKKRRVKHSDVKTNRRKRIQLTDDSNAPLSCKVCRVLHKSTNKLIKHAWSHVYNPERRCGVCGEGSESAEELRSHLQGHLKTHSCSICGKSFLSTSGLKGHVARHKAETPYKCKTCHKAFTEKSALNNHKELHTQSHADEKLYSCSTCRKSFRRFETLSQHMASQSCLRQGGERTYVCEICNRHFYTNKKLQAHMSSHTSERQYTCRICNKQFPGKTHLVVHMRVHTG</sequence>
<dbReference type="PROSITE" id="PS50157">
    <property type="entry name" value="ZINC_FINGER_C2H2_2"/>
    <property type="match status" value="5"/>
</dbReference>
<keyword evidence="7" id="KW-0238">DNA-binding</keyword>
<dbReference type="Proteomes" id="UP000265040">
    <property type="component" value="Chromosome 18"/>
</dbReference>
<dbReference type="FunFam" id="3.30.160.60:FF:000065">
    <property type="entry name" value="B-cell CLL/lymphoma 6, member B"/>
    <property type="match status" value="1"/>
</dbReference>
<evidence type="ECO:0000256" key="10">
    <source>
        <dbReference type="PROSITE-ProRule" id="PRU00042"/>
    </source>
</evidence>
<dbReference type="SUPFAM" id="SSF57667">
    <property type="entry name" value="beta-beta-alpha zinc fingers"/>
    <property type="match status" value="3"/>
</dbReference>
<dbReference type="SMART" id="SM00355">
    <property type="entry name" value="ZnF_C2H2"/>
    <property type="match status" value="7"/>
</dbReference>
<reference evidence="13" key="2">
    <citation type="submission" date="2025-08" db="UniProtKB">
        <authorList>
            <consortium name="Ensembl"/>
        </authorList>
    </citation>
    <scope>IDENTIFICATION</scope>
</reference>
<protein>
    <recommendedName>
        <fullName evidence="12">C2H2-type domain-containing protein</fullName>
    </recommendedName>
</protein>
<evidence type="ECO:0000256" key="2">
    <source>
        <dbReference type="ARBA" id="ARBA00022723"/>
    </source>
</evidence>
<feature type="region of interest" description="Disordered" evidence="11">
    <location>
        <begin position="604"/>
        <end position="629"/>
    </location>
</feature>
<accession>A0AAQ6ITM6</accession>
<evidence type="ECO:0000256" key="6">
    <source>
        <dbReference type="ARBA" id="ARBA00023015"/>
    </source>
</evidence>
<dbReference type="GO" id="GO:0008270">
    <property type="term" value="F:zinc ion binding"/>
    <property type="evidence" value="ECO:0007669"/>
    <property type="project" value="UniProtKB-KW"/>
</dbReference>
<evidence type="ECO:0000313" key="13">
    <source>
        <dbReference type="Ensembl" id="ENSATEP00000077512.1"/>
    </source>
</evidence>
<feature type="region of interest" description="Disordered" evidence="11">
    <location>
        <begin position="117"/>
        <end position="142"/>
    </location>
</feature>
<keyword evidence="6" id="KW-0805">Transcription regulation</keyword>
<evidence type="ECO:0000256" key="9">
    <source>
        <dbReference type="ARBA" id="ARBA00023242"/>
    </source>
</evidence>
<keyword evidence="3" id="KW-0677">Repeat</keyword>
<reference evidence="13 14" key="1">
    <citation type="submission" date="2021-04" db="EMBL/GenBank/DDBJ databases">
        <authorList>
            <consortium name="Wellcome Sanger Institute Data Sharing"/>
        </authorList>
    </citation>
    <scope>NUCLEOTIDE SEQUENCE [LARGE SCALE GENOMIC DNA]</scope>
</reference>
<keyword evidence="2" id="KW-0479">Metal-binding</keyword>
<evidence type="ECO:0000256" key="5">
    <source>
        <dbReference type="ARBA" id="ARBA00022833"/>
    </source>
</evidence>
<feature type="compositionally biased region" description="Basic and acidic residues" evidence="11">
    <location>
        <begin position="1114"/>
        <end position="1135"/>
    </location>
</feature>
<feature type="region of interest" description="Disordered" evidence="11">
    <location>
        <begin position="1038"/>
        <end position="1153"/>
    </location>
</feature>
<dbReference type="InterPro" id="IPR036236">
    <property type="entry name" value="Znf_C2H2_sf"/>
</dbReference>
<feature type="domain" description="C2H2-type" evidence="12">
    <location>
        <begin position="1310"/>
        <end position="1337"/>
    </location>
</feature>
<feature type="region of interest" description="Disordered" evidence="11">
    <location>
        <begin position="901"/>
        <end position="932"/>
    </location>
</feature>
<keyword evidence="14" id="KW-1185">Reference proteome</keyword>
<feature type="domain" description="C2H2-type" evidence="12">
    <location>
        <begin position="1277"/>
        <end position="1309"/>
    </location>
</feature>
<keyword evidence="5" id="KW-0862">Zinc</keyword>
<feature type="region of interest" description="Disordered" evidence="11">
    <location>
        <begin position="760"/>
        <end position="790"/>
    </location>
</feature>
<keyword evidence="9" id="KW-0539">Nucleus</keyword>
<dbReference type="PANTHER" id="PTHR24379">
    <property type="entry name" value="KRAB AND ZINC FINGER DOMAIN-CONTAINING"/>
    <property type="match status" value="1"/>
</dbReference>
<dbReference type="GeneTree" id="ENSGT00940000166443"/>
<dbReference type="GO" id="GO:0005634">
    <property type="term" value="C:nucleus"/>
    <property type="evidence" value="ECO:0007669"/>
    <property type="project" value="UniProtKB-SubCell"/>
</dbReference>
<evidence type="ECO:0000313" key="14">
    <source>
        <dbReference type="Proteomes" id="UP000265040"/>
    </source>
</evidence>
<evidence type="ECO:0000256" key="7">
    <source>
        <dbReference type="ARBA" id="ARBA00023125"/>
    </source>
</evidence>
<dbReference type="FunFam" id="3.30.160.60:FF:000446">
    <property type="entry name" value="Zinc finger protein"/>
    <property type="match status" value="1"/>
</dbReference>
<evidence type="ECO:0000256" key="1">
    <source>
        <dbReference type="ARBA" id="ARBA00004123"/>
    </source>
</evidence>
<feature type="compositionally biased region" description="Basic and acidic residues" evidence="11">
    <location>
        <begin position="604"/>
        <end position="626"/>
    </location>
</feature>
<dbReference type="InterPro" id="IPR013087">
    <property type="entry name" value="Znf_C2H2_type"/>
</dbReference>
<dbReference type="RefSeq" id="XP_026224990.1">
    <property type="nucleotide sequence ID" value="XM_026369205.1"/>
</dbReference>
<name>A0AAQ6ITM6_ANATE</name>
<dbReference type="GO" id="GO:0003677">
    <property type="term" value="F:DNA binding"/>
    <property type="evidence" value="ECO:0007669"/>
    <property type="project" value="UniProtKB-KW"/>
</dbReference>
<evidence type="ECO:0000259" key="12">
    <source>
        <dbReference type="PROSITE" id="PS50157"/>
    </source>
</evidence>
<organism evidence="13 14">
    <name type="scientific">Anabas testudineus</name>
    <name type="common">Climbing perch</name>
    <name type="synonym">Anthias testudineus</name>
    <dbReference type="NCBI Taxonomy" id="64144"/>
    <lineage>
        <taxon>Eukaryota</taxon>
        <taxon>Metazoa</taxon>
        <taxon>Chordata</taxon>
        <taxon>Craniata</taxon>
        <taxon>Vertebrata</taxon>
        <taxon>Euteleostomi</taxon>
        <taxon>Actinopterygii</taxon>
        <taxon>Neopterygii</taxon>
        <taxon>Teleostei</taxon>
        <taxon>Neoteleostei</taxon>
        <taxon>Acanthomorphata</taxon>
        <taxon>Anabantaria</taxon>
        <taxon>Anabantiformes</taxon>
        <taxon>Anabantoidei</taxon>
        <taxon>Anabantidae</taxon>
        <taxon>Anabas</taxon>
    </lineage>
</organism>
<feature type="compositionally biased region" description="Acidic residues" evidence="11">
    <location>
        <begin position="117"/>
        <end position="130"/>
    </location>
</feature>
<dbReference type="GeneID" id="113168215"/>
<feature type="region of interest" description="Disordered" evidence="11">
    <location>
        <begin position="447"/>
        <end position="471"/>
    </location>
</feature>
<feature type="region of interest" description="Disordered" evidence="11">
    <location>
        <begin position="293"/>
        <end position="337"/>
    </location>
</feature>